<evidence type="ECO:0000313" key="1">
    <source>
        <dbReference type="EMBL" id="EYC00561.1"/>
    </source>
</evidence>
<accession>A0A016TD04</accession>
<name>A0A016TD04_9BILA</name>
<evidence type="ECO:0000313" key="2">
    <source>
        <dbReference type="Proteomes" id="UP000024635"/>
    </source>
</evidence>
<dbReference type="Proteomes" id="UP000024635">
    <property type="component" value="Unassembled WGS sequence"/>
</dbReference>
<sequence length="72" mass="8293">MRKCYVAAIQPTCTLLCRTLTLARHSREYFMVVCHGFLQQAKDPEAVPDTHGHGRSPLTLNHWIFPENKAER</sequence>
<comment type="caution">
    <text evidence="1">The sequence shown here is derived from an EMBL/GenBank/DDBJ whole genome shotgun (WGS) entry which is preliminary data.</text>
</comment>
<dbReference type="EMBL" id="JARK01001450">
    <property type="protein sequence ID" value="EYC00561.1"/>
    <property type="molecule type" value="Genomic_DNA"/>
</dbReference>
<organism evidence="1 2">
    <name type="scientific">Ancylostoma ceylanicum</name>
    <dbReference type="NCBI Taxonomy" id="53326"/>
    <lineage>
        <taxon>Eukaryota</taxon>
        <taxon>Metazoa</taxon>
        <taxon>Ecdysozoa</taxon>
        <taxon>Nematoda</taxon>
        <taxon>Chromadorea</taxon>
        <taxon>Rhabditida</taxon>
        <taxon>Rhabditina</taxon>
        <taxon>Rhabditomorpha</taxon>
        <taxon>Strongyloidea</taxon>
        <taxon>Ancylostomatidae</taxon>
        <taxon>Ancylostomatinae</taxon>
        <taxon>Ancylostoma</taxon>
    </lineage>
</organism>
<protein>
    <submittedName>
        <fullName evidence="1">Uncharacterized protein</fullName>
    </submittedName>
</protein>
<proteinExistence type="predicted"/>
<keyword evidence="2" id="KW-1185">Reference proteome</keyword>
<reference evidence="2" key="1">
    <citation type="journal article" date="2015" name="Nat. Genet.">
        <title>The genome and transcriptome of the zoonotic hookworm Ancylostoma ceylanicum identify infection-specific gene families.</title>
        <authorList>
            <person name="Schwarz E.M."/>
            <person name="Hu Y."/>
            <person name="Antoshechkin I."/>
            <person name="Miller M.M."/>
            <person name="Sternberg P.W."/>
            <person name="Aroian R.V."/>
        </authorList>
    </citation>
    <scope>NUCLEOTIDE SEQUENCE</scope>
    <source>
        <strain evidence="2">HY135</strain>
    </source>
</reference>
<dbReference type="AlphaFoldDB" id="A0A016TD04"/>
<gene>
    <name evidence="1" type="primary">Acey_s0114.g417</name>
    <name evidence="1" type="ORF">Y032_0114g417</name>
</gene>